<keyword evidence="3" id="KW-0521">NADP</keyword>
<keyword evidence="4" id="KW-0560">Oxidoreductase</keyword>
<comment type="caution">
    <text evidence="5">The sequence shown here is derived from an EMBL/GenBank/DDBJ whole genome shotgun (WGS) entry which is preliminary data.</text>
</comment>
<dbReference type="Gene3D" id="3.50.50.60">
    <property type="entry name" value="FAD/NAD(P)-binding domain"/>
    <property type="match status" value="2"/>
</dbReference>
<accession>A0AA39CI01</accession>
<name>A0AA39CI01_9EURO</name>
<dbReference type="InterPro" id="IPR036188">
    <property type="entry name" value="FAD/NAD-bd_sf"/>
</dbReference>
<proteinExistence type="predicted"/>
<dbReference type="Pfam" id="PF00743">
    <property type="entry name" value="FMO-like"/>
    <property type="match status" value="1"/>
</dbReference>
<evidence type="ECO:0000313" key="5">
    <source>
        <dbReference type="EMBL" id="KAJ9608741.1"/>
    </source>
</evidence>
<dbReference type="Proteomes" id="UP001172673">
    <property type="component" value="Unassembled WGS sequence"/>
</dbReference>
<dbReference type="PANTHER" id="PTHR43098">
    <property type="entry name" value="L-ORNITHINE N(5)-MONOOXYGENASE-RELATED"/>
    <property type="match status" value="1"/>
</dbReference>
<evidence type="ECO:0000256" key="4">
    <source>
        <dbReference type="ARBA" id="ARBA00023002"/>
    </source>
</evidence>
<evidence type="ECO:0000313" key="6">
    <source>
        <dbReference type="Proteomes" id="UP001172673"/>
    </source>
</evidence>
<dbReference type="InterPro" id="IPR050775">
    <property type="entry name" value="FAD-binding_Monooxygenases"/>
</dbReference>
<keyword evidence="6" id="KW-1185">Reference proteome</keyword>
<dbReference type="GO" id="GO:0004499">
    <property type="term" value="F:N,N-dimethylaniline monooxygenase activity"/>
    <property type="evidence" value="ECO:0007669"/>
    <property type="project" value="InterPro"/>
</dbReference>
<dbReference type="GO" id="GO:0050661">
    <property type="term" value="F:NADP binding"/>
    <property type="evidence" value="ECO:0007669"/>
    <property type="project" value="InterPro"/>
</dbReference>
<evidence type="ECO:0000256" key="2">
    <source>
        <dbReference type="ARBA" id="ARBA00022827"/>
    </source>
</evidence>
<keyword evidence="1" id="KW-0285">Flavoprotein</keyword>
<dbReference type="SUPFAM" id="SSF51905">
    <property type="entry name" value="FAD/NAD(P)-binding domain"/>
    <property type="match status" value="2"/>
</dbReference>
<gene>
    <name evidence="5" type="ORF">H2200_006512</name>
</gene>
<dbReference type="AlphaFoldDB" id="A0AA39CI01"/>
<keyword evidence="2" id="KW-0274">FAD</keyword>
<dbReference type="PANTHER" id="PTHR43098:SF5">
    <property type="entry name" value="DUAL-FUNCTIONAL MONOOXYGENASE_METHYLTRANSFERASE PSOF"/>
    <property type="match status" value="1"/>
</dbReference>
<evidence type="ECO:0000256" key="1">
    <source>
        <dbReference type="ARBA" id="ARBA00022630"/>
    </source>
</evidence>
<evidence type="ECO:0008006" key="7">
    <source>
        <dbReference type="Google" id="ProtNLM"/>
    </source>
</evidence>
<organism evidence="5 6">
    <name type="scientific">Cladophialophora chaetospira</name>
    <dbReference type="NCBI Taxonomy" id="386627"/>
    <lineage>
        <taxon>Eukaryota</taxon>
        <taxon>Fungi</taxon>
        <taxon>Dikarya</taxon>
        <taxon>Ascomycota</taxon>
        <taxon>Pezizomycotina</taxon>
        <taxon>Eurotiomycetes</taxon>
        <taxon>Chaetothyriomycetidae</taxon>
        <taxon>Chaetothyriales</taxon>
        <taxon>Herpotrichiellaceae</taxon>
        <taxon>Cladophialophora</taxon>
    </lineage>
</organism>
<sequence length="566" mass="65187">MITRIAESETFADKNSELDYDVLIIGAGLSGIYSILRMTQLGLRARVLEAGSDVGGTWYWNRYPGARFDSESYTYNFFFSQELVDEWKWSEHFSSQPETLRYIEFLCERLDLKRYMQFNTRVKSATWQSDNYWLLTDDNGHQYSARYLITAIGILNEYTLPNIPGVYDFKGETFHTARWPENPVDLSSKRVAVLGTGATGVSTKHALCAGRQWLTFSIEIQAIQEIAKNVEHLTVLQRTPNWSAPLRNDKITDEEHKYIRENHADIKRRCDESVANFIHISTSKNALDYTPEEREVFWEQLYATRGFEKWLSNYKDIHTSREANALVSEFFAKKIRERVHDQKTAEKLIPKCHGFGTKRLPLESGYFEVFNQPNVRLKDVKEDPIVRVTEKGVQTHNEEMEFDIIIYATGFDGVTGSFTAIDFRGVDGVKLSERWSEGPRTYLGIYVKDFPNMMILLGPHQMVGNIPRSIEYTGEWIAKFVEYCRDNSITYAECTSKSVESWTQHVFDCAQGLLANEVDSWLTGVNKNLGHKQKRIIARYNGPASGYRKFTKEVAESGYQGLTLLT</sequence>
<reference evidence="5" key="1">
    <citation type="submission" date="2022-10" db="EMBL/GenBank/DDBJ databases">
        <title>Culturing micro-colonial fungi from biological soil crusts in the Mojave desert and describing Neophaeococcomyces mojavensis, and introducing the new genera and species Taxawa tesnikishii.</title>
        <authorList>
            <person name="Kurbessoian T."/>
            <person name="Stajich J.E."/>
        </authorList>
    </citation>
    <scope>NUCLEOTIDE SEQUENCE</scope>
    <source>
        <strain evidence="5">TK_41</strain>
    </source>
</reference>
<dbReference type="GO" id="GO:0050660">
    <property type="term" value="F:flavin adenine dinucleotide binding"/>
    <property type="evidence" value="ECO:0007669"/>
    <property type="project" value="InterPro"/>
</dbReference>
<evidence type="ECO:0000256" key="3">
    <source>
        <dbReference type="ARBA" id="ARBA00022857"/>
    </source>
</evidence>
<protein>
    <recommendedName>
        <fullName evidence="7">Cyclohexanone monooxygenase</fullName>
    </recommendedName>
</protein>
<dbReference type="EMBL" id="JAPDRK010000009">
    <property type="protein sequence ID" value="KAJ9608741.1"/>
    <property type="molecule type" value="Genomic_DNA"/>
</dbReference>
<dbReference type="InterPro" id="IPR020946">
    <property type="entry name" value="Flavin_mOase-like"/>
</dbReference>